<evidence type="ECO:0008006" key="4">
    <source>
        <dbReference type="Google" id="ProtNLM"/>
    </source>
</evidence>
<evidence type="ECO:0000313" key="2">
    <source>
        <dbReference type="EMBL" id="OGY23532.1"/>
    </source>
</evidence>
<dbReference type="AlphaFoldDB" id="A0A1G1W779"/>
<keyword evidence="1" id="KW-0812">Transmembrane</keyword>
<feature type="transmembrane region" description="Helical" evidence="1">
    <location>
        <begin position="393"/>
        <end position="413"/>
    </location>
</feature>
<feature type="transmembrane region" description="Helical" evidence="1">
    <location>
        <begin position="239"/>
        <end position="256"/>
    </location>
</feature>
<comment type="caution">
    <text evidence="2">The sequence shown here is derived from an EMBL/GenBank/DDBJ whole genome shotgun (WGS) entry which is preliminary data.</text>
</comment>
<feature type="transmembrane region" description="Helical" evidence="1">
    <location>
        <begin position="133"/>
        <end position="150"/>
    </location>
</feature>
<keyword evidence="1" id="KW-0472">Membrane</keyword>
<reference evidence="2 3" key="1">
    <citation type="journal article" date="2016" name="Nat. Commun.">
        <title>Thousands of microbial genomes shed light on interconnected biogeochemical processes in an aquifer system.</title>
        <authorList>
            <person name="Anantharaman K."/>
            <person name="Brown C.T."/>
            <person name="Hug L.A."/>
            <person name="Sharon I."/>
            <person name="Castelle C.J."/>
            <person name="Probst A.J."/>
            <person name="Thomas B.C."/>
            <person name="Singh A."/>
            <person name="Wilkins M.J."/>
            <person name="Karaoz U."/>
            <person name="Brodie E.L."/>
            <person name="Williams K.H."/>
            <person name="Hubbard S.S."/>
            <person name="Banfield J.F."/>
        </authorList>
    </citation>
    <scope>NUCLEOTIDE SEQUENCE [LARGE SCALE GENOMIC DNA]</scope>
</reference>
<accession>A0A1G1W779</accession>
<sequence length="474" mass="54740">MEKVGRFFKESKIFYLIVLFLFFAFIYKFFLSQGTWHFFEYRQGSYYNFLAKSFLNLKLWVSTEPVADGLYFNGHSFFSWGPPPAVLHALLIVIKGGEVYGSTLTYVFSLINLIIFWSIIIKLSKIFFKEVRLLILIPIFIAYASGPILFNVGRGFVYEESIIIASTFLLSSILFLLFYLESQDKKNLFLLLSGGSFGLAILTRFNLAMYGPLILLYFLLGSLERFPPKNISLSFVKKFIVFTLPIILAISLQFAYNYSRFGNILEFGLKYQQVGESKDKERQSNNRFMSLQYIPYNAANYFFAPIYINKNFQLINHETKNTIGDFPKLTQVVDTGSIFLASPILLSTLLSFLYIPFLIRNKKLLIFLAATQAGLIFFLLFGIFNILSSALRYAQDFIPIFYILSFLGLMLLFKRLNFALAIFISIILFVVSTYSFVLGSYKTCERWIGYPDWGGKTKNCIKFYKPVDAFTELR</sequence>
<organism evidence="2 3">
    <name type="scientific">Candidatus Woykebacteria bacterium RBG_13_40_7b</name>
    <dbReference type="NCBI Taxonomy" id="1802594"/>
    <lineage>
        <taxon>Bacteria</taxon>
        <taxon>Candidatus Woykeibacteriota</taxon>
    </lineage>
</organism>
<gene>
    <name evidence="2" type="ORF">A2Y57_01550</name>
</gene>
<feature type="transmembrane region" description="Helical" evidence="1">
    <location>
        <begin position="338"/>
        <end position="357"/>
    </location>
</feature>
<feature type="transmembrane region" description="Helical" evidence="1">
    <location>
        <begin position="364"/>
        <end position="387"/>
    </location>
</feature>
<dbReference type="EMBL" id="MHCQ01000042">
    <property type="protein sequence ID" value="OGY23532.1"/>
    <property type="molecule type" value="Genomic_DNA"/>
</dbReference>
<keyword evidence="1" id="KW-1133">Transmembrane helix</keyword>
<feature type="transmembrane region" description="Helical" evidence="1">
    <location>
        <begin position="420"/>
        <end position="441"/>
    </location>
</feature>
<feature type="transmembrane region" description="Helical" evidence="1">
    <location>
        <begin position="12"/>
        <end position="30"/>
    </location>
</feature>
<name>A0A1G1W779_9BACT</name>
<evidence type="ECO:0000256" key="1">
    <source>
        <dbReference type="SAM" id="Phobius"/>
    </source>
</evidence>
<protein>
    <recommendedName>
        <fullName evidence="4">Glycosyltransferase RgtA/B/C/D-like domain-containing protein</fullName>
    </recommendedName>
</protein>
<dbReference type="Proteomes" id="UP000177103">
    <property type="component" value="Unassembled WGS sequence"/>
</dbReference>
<feature type="transmembrane region" description="Helical" evidence="1">
    <location>
        <begin position="162"/>
        <end position="180"/>
    </location>
</feature>
<proteinExistence type="predicted"/>
<feature type="transmembrane region" description="Helical" evidence="1">
    <location>
        <begin position="99"/>
        <end position="121"/>
    </location>
</feature>
<evidence type="ECO:0000313" key="3">
    <source>
        <dbReference type="Proteomes" id="UP000177103"/>
    </source>
</evidence>